<dbReference type="HOGENOM" id="CLU_028632_0_0_1"/>
<feature type="compositionally biased region" description="Acidic residues" evidence="1">
    <location>
        <begin position="86"/>
        <end position="104"/>
    </location>
</feature>
<organism evidence="3 4">
    <name type="scientific">Saccharomyces arboricola (strain H-6 / AS 2.3317 / CBS 10644)</name>
    <name type="common">Yeast</name>
    <dbReference type="NCBI Taxonomy" id="1160507"/>
    <lineage>
        <taxon>Eukaryota</taxon>
        <taxon>Fungi</taxon>
        <taxon>Dikarya</taxon>
        <taxon>Ascomycota</taxon>
        <taxon>Saccharomycotina</taxon>
        <taxon>Saccharomycetes</taxon>
        <taxon>Saccharomycetales</taxon>
        <taxon>Saccharomycetaceae</taxon>
        <taxon>Saccharomyces</taxon>
    </lineage>
</organism>
<protein>
    <submittedName>
        <fullName evidence="3">Rup1p</fullName>
    </submittedName>
</protein>
<dbReference type="GO" id="GO:0005829">
    <property type="term" value="C:cytosol"/>
    <property type="evidence" value="ECO:0007669"/>
    <property type="project" value="TreeGrafter"/>
</dbReference>
<dbReference type="Gene3D" id="1.10.8.10">
    <property type="entry name" value="DNA helicase RuvA subunit, C-terminal domain"/>
    <property type="match status" value="1"/>
</dbReference>
<dbReference type="InterPro" id="IPR009060">
    <property type="entry name" value="UBA-like_sf"/>
</dbReference>
<dbReference type="CDD" id="cd14307">
    <property type="entry name" value="UBA_RUP1p"/>
    <property type="match status" value="1"/>
</dbReference>
<dbReference type="OrthoDB" id="4489171at2759"/>
<dbReference type="PROSITE" id="PS50030">
    <property type="entry name" value="UBA"/>
    <property type="match status" value="1"/>
</dbReference>
<dbReference type="PANTHER" id="PTHR39597:SF1">
    <property type="entry name" value="UBA DOMAIN-CONTAINING PROTEIN RUP1"/>
    <property type="match status" value="1"/>
</dbReference>
<dbReference type="InterPro" id="IPR055335">
    <property type="entry name" value="Ucp6/RUP1"/>
</dbReference>
<feature type="domain" description="UBA" evidence="2">
    <location>
        <begin position="1"/>
        <end position="41"/>
    </location>
</feature>
<feature type="compositionally biased region" description="Basic and acidic residues" evidence="1">
    <location>
        <begin position="663"/>
        <end position="675"/>
    </location>
</feature>
<dbReference type="Pfam" id="PF22562">
    <property type="entry name" value="UBA_7"/>
    <property type="match status" value="1"/>
</dbReference>
<name>J8LI18_SACAR</name>
<dbReference type="SUPFAM" id="SSF46934">
    <property type="entry name" value="UBA-like"/>
    <property type="match status" value="1"/>
</dbReference>
<comment type="caution">
    <text evidence="3">The sequence shown here is derived from an EMBL/GenBank/DDBJ whole genome shotgun (WGS) entry which is preliminary data.</text>
</comment>
<feature type="compositionally biased region" description="Basic and acidic residues" evidence="1">
    <location>
        <begin position="105"/>
        <end position="119"/>
    </location>
</feature>
<dbReference type="Proteomes" id="UP000006968">
    <property type="component" value="Chromosome XV"/>
</dbReference>
<feature type="compositionally biased region" description="Basic and acidic residues" evidence="1">
    <location>
        <begin position="53"/>
        <end position="65"/>
    </location>
</feature>
<feature type="region of interest" description="Disordered" evidence="1">
    <location>
        <begin position="353"/>
        <end position="377"/>
    </location>
</feature>
<dbReference type="EMBL" id="ALIE01000183">
    <property type="protein sequence ID" value="EJS41672.1"/>
    <property type="molecule type" value="Genomic_DNA"/>
</dbReference>
<evidence type="ECO:0000259" key="2">
    <source>
        <dbReference type="PROSITE" id="PS50030"/>
    </source>
</evidence>
<proteinExistence type="predicted"/>
<sequence length="675" mass="75925">MMDNQAVKSLLEMGIPHEVALDALQRTGGNLEAAVNFIFSNELPEQLGVGGERGIDQPRICENRPYDVPNNGEQDVDMADVAGGGGDDDDDDDEDEDEDEDEDITADRSESSPEARSYDHYSVSETSIPPPTYSIVQHNEFKSAMDDPTVILPLPLNSLIESYFGLFALLTSVYFPNVFLKPDFRDLNYKPDWFKGSSLTDPKYRLAYREADDGSTTSEIVLASGPSEDLQPHLLWQLQRLISVVNTQMCERAFVSAKLFTLSLEPQLKSKLADSEHLYEVLPTFIKSLAVDLEMCPGVRERETRNLFISSALHTPNKNEPPMETFLSLFHFLPEEYDSNLYKMFNVLLYPEEEEDDEEGEVRSGGPGQEEEYADPENTLKEVAPVLTILFNELETNTDSVTLPNGIDMPLEFYPQLYTKRCKDQLMRHIISKRKQARTRSRSLLQEISNLKSYQGKNVSTILESTLAYLQATPNDANNKASGKIASLKDTLDSMRSAKMGEYKDLASKLHGEWNLSHPEFHIIKTAKQLGLIENPYILTMAALSPYSYFIRDRSGVWSWIQSSTLGTEFKIKKCSSPSVVQEAIKYGTKYASETPLMFIYCEEGKIPTEEKVSKALENNTGCVKFAKDDQDSLSTLRAHFNDSTGNINSSTDQSINNIGKNNDNDNEKNFDSDN</sequence>
<accession>J8LI18</accession>
<feature type="region of interest" description="Disordered" evidence="1">
    <location>
        <begin position="47"/>
        <end position="129"/>
    </location>
</feature>
<gene>
    <name evidence="3" type="ORF">SU7_3275</name>
</gene>
<reference evidence="3 4" key="1">
    <citation type="journal article" date="2013" name="BMC Genomics">
        <title>High quality de novo sequencing and assembly of the Saccharomyces arboricolus genome.</title>
        <authorList>
            <person name="Liti G."/>
            <person name="Nguyen Ba A.N."/>
            <person name="Blythe M."/>
            <person name="Mueller C.A."/>
            <person name="Bergstroem A."/>
            <person name="Cubillos F.A."/>
            <person name="Dafhnis-Calas F."/>
            <person name="Khoshraftar S."/>
            <person name="Malla S."/>
            <person name="Mehta N."/>
            <person name="Siow C.C."/>
            <person name="Warringer J."/>
            <person name="Moses A.M."/>
            <person name="Louis E.J."/>
            <person name="Nieduszynski C.A."/>
        </authorList>
    </citation>
    <scope>NUCLEOTIDE SEQUENCE [LARGE SCALE GENOMIC DNA]</scope>
    <source>
        <strain evidence="4">H-6 / AS 2.3317 / CBS 10644</strain>
    </source>
</reference>
<dbReference type="SMART" id="SM00165">
    <property type="entry name" value="UBA"/>
    <property type="match status" value="1"/>
</dbReference>
<dbReference type="GO" id="GO:0005634">
    <property type="term" value="C:nucleus"/>
    <property type="evidence" value="ECO:0007669"/>
    <property type="project" value="TreeGrafter"/>
</dbReference>
<dbReference type="InterPro" id="IPR041970">
    <property type="entry name" value="Rup1_UBA"/>
</dbReference>
<keyword evidence="4" id="KW-1185">Reference proteome</keyword>
<evidence type="ECO:0000313" key="4">
    <source>
        <dbReference type="Proteomes" id="UP000006968"/>
    </source>
</evidence>
<evidence type="ECO:0000313" key="3">
    <source>
        <dbReference type="EMBL" id="EJS41672.1"/>
    </source>
</evidence>
<dbReference type="InterPro" id="IPR015940">
    <property type="entry name" value="UBA"/>
</dbReference>
<feature type="compositionally biased region" description="Polar residues" evidence="1">
    <location>
        <begin position="645"/>
        <end position="654"/>
    </location>
</feature>
<dbReference type="PANTHER" id="PTHR39597">
    <property type="entry name" value="UBA DOMAIN-CONTAINING PROTEIN RUP1"/>
    <property type="match status" value="1"/>
</dbReference>
<dbReference type="GO" id="GO:0016579">
    <property type="term" value="P:protein deubiquitination"/>
    <property type="evidence" value="ECO:0007669"/>
    <property type="project" value="TreeGrafter"/>
</dbReference>
<feature type="region of interest" description="Disordered" evidence="1">
    <location>
        <begin position="645"/>
        <end position="675"/>
    </location>
</feature>
<dbReference type="AlphaFoldDB" id="J8LI18"/>
<evidence type="ECO:0000256" key="1">
    <source>
        <dbReference type="SAM" id="MobiDB-lite"/>
    </source>
</evidence>